<evidence type="ECO:0000256" key="4">
    <source>
        <dbReference type="ARBA" id="ARBA00022840"/>
    </source>
</evidence>
<dbReference type="InterPro" id="IPR016181">
    <property type="entry name" value="Acyl_CoA_acyltransferase"/>
</dbReference>
<keyword evidence="3" id="KW-0547">Nucleotide-binding</keyword>
<dbReference type="InterPro" id="IPR032875">
    <property type="entry name" value="Succ_CoA_lig_flav_dom"/>
</dbReference>
<dbReference type="SUPFAM" id="SSF52210">
    <property type="entry name" value="Succinyl-CoA synthetase domains"/>
    <property type="match status" value="2"/>
</dbReference>
<evidence type="ECO:0000259" key="5">
    <source>
        <dbReference type="PROSITE" id="PS51186"/>
    </source>
</evidence>
<dbReference type="CDD" id="cd04301">
    <property type="entry name" value="NAT_SF"/>
    <property type="match status" value="1"/>
</dbReference>
<dbReference type="PANTHER" id="PTHR43334:SF1">
    <property type="entry name" value="3-HYDROXYPROPIONATE--COA LIGASE [ADP-FORMING]"/>
    <property type="match status" value="1"/>
</dbReference>
<dbReference type="SUPFAM" id="SSF56059">
    <property type="entry name" value="Glutathione synthetase ATP-binding domain-like"/>
    <property type="match status" value="1"/>
</dbReference>
<dbReference type="RefSeq" id="WP_006201030.1">
    <property type="nucleotide sequence ID" value="NZ_AGSN01000071.1"/>
</dbReference>
<dbReference type="GO" id="GO:0016747">
    <property type="term" value="F:acyltransferase activity, transferring groups other than amino-acyl groups"/>
    <property type="evidence" value="ECO:0007669"/>
    <property type="project" value="InterPro"/>
</dbReference>
<dbReference type="InterPro" id="IPR000182">
    <property type="entry name" value="GNAT_dom"/>
</dbReference>
<dbReference type="SUPFAM" id="SSF51735">
    <property type="entry name" value="NAD(P)-binding Rossmann-fold domains"/>
    <property type="match status" value="1"/>
</dbReference>
<keyword evidence="7" id="KW-1185">Reference proteome</keyword>
<evidence type="ECO:0000256" key="1">
    <source>
        <dbReference type="ARBA" id="ARBA00022532"/>
    </source>
</evidence>
<dbReference type="GO" id="GO:0005524">
    <property type="term" value="F:ATP binding"/>
    <property type="evidence" value="ECO:0007669"/>
    <property type="project" value="UniProtKB-KW"/>
</dbReference>
<dbReference type="EMBL" id="AGSN01000071">
    <property type="protein sequence ID" value="EHH12700.1"/>
    <property type="molecule type" value="Genomic_DNA"/>
</dbReference>
<feature type="domain" description="N-acetyltransferase" evidence="5">
    <location>
        <begin position="739"/>
        <end position="893"/>
    </location>
</feature>
<dbReference type="STRING" id="1082933.A6B35_08395"/>
<dbReference type="PANTHER" id="PTHR43334">
    <property type="entry name" value="ACETATE--COA LIGASE [ADP-FORMING]"/>
    <property type="match status" value="1"/>
</dbReference>
<dbReference type="PATRIC" id="fig|1082933.3.peg.1500"/>
<sequence length="893" mass="94936">MTIRNLEHAFAPRSVAVFGASVRDGSVGRVVFDNIVNGGFEGEIWPVNPKYSQVAGRRCYATAVELPGVPDLGVIVTPPETVPGIVRDLGEKGTRAAVVLTAGLTRENGLRQAMLDAAKPTLLRIIGPNTVGLMIPPKKLNAGFAHMAPRPGNIALLSQSGAIATSLIDWAADNNIGFSQIVSLGDMADVDVGDCLDMLAGDARTRAIVMYLETVPNPRKFMSAARAAARIKPVIAIKSGRHEQSAKAAATHTSALSGADRVVDAALLRAGILRVKDLAELFDAAETTSRFAPLERARVGIISNGGGAGVLAVDQLIDCKGELAEFSPETITRLSAVLPPTWSHANPVDIIGDAPPARYTAAIEAVAADPGTDVVLVMNCPTGLGSPLAAASAVVELTREGKIGQKPVLACWLGEHTARAGRLILQDAGIASFETPADAAKAVSYLSVWSRAQRALMRTPSSSSEDIISDREAVLAIFRQVVKEGRRMLTEPEAKAAISAYGIPVPETIVAKSPAEAEIAADRLLKTSEHVVVKLLSKAISHKSDIGAVVLNIATAAAVGEAARSIEARVRKSAPEADIEGYAVQPMVVRKQALELILGMNRDPIFGPTIMFGAGGVAVEVMDDTAIALPPLDDVLAGDLIGQTRIGRLLAGFRDRQPADRGAITAALNGLSQLIVDFPCLVSMDINPLLANTDGVIALDARIEIEPERVEEPGPNPALAIRPYPSGWDRDFAAGGTRYHIRPIKPADIALYPEFLAVISPDDLRLRFLSPRKSFSDQMLKRLTQLDYDRNMAFVALGTSTGALAGISRLSCDPDRFAAEYALLVRTDLQGHGLGWELLRQIVDYAKADGIGRIEGIVLSENSKMLTMCREFGFKVVHHPSEPGLLQARLDLR</sequence>
<name>G6Y6L0_9HYPH</name>
<dbReference type="InterPro" id="IPR043938">
    <property type="entry name" value="Ligase_CoA_dom"/>
</dbReference>
<dbReference type="GO" id="GO:0043758">
    <property type="term" value="F:acetate-CoA ligase (ADP-forming) activity"/>
    <property type="evidence" value="ECO:0007669"/>
    <property type="project" value="InterPro"/>
</dbReference>
<dbReference type="eggNOG" id="COG0045">
    <property type="taxonomic scope" value="Bacteria"/>
</dbReference>
<protein>
    <recommendedName>
        <fullName evidence="5">N-acetyltransferase domain-containing protein</fullName>
    </recommendedName>
</protein>
<dbReference type="SMART" id="SM00881">
    <property type="entry name" value="CoA_binding"/>
    <property type="match status" value="1"/>
</dbReference>
<proteinExistence type="predicted"/>
<dbReference type="GO" id="GO:0006099">
    <property type="term" value="P:tricarboxylic acid cycle"/>
    <property type="evidence" value="ECO:0007669"/>
    <property type="project" value="UniProtKB-KW"/>
</dbReference>
<evidence type="ECO:0000313" key="6">
    <source>
        <dbReference type="EMBL" id="EHH12700.1"/>
    </source>
</evidence>
<dbReference type="Gene3D" id="3.40.50.720">
    <property type="entry name" value="NAD(P)-binding Rossmann-like Domain"/>
    <property type="match status" value="1"/>
</dbReference>
<dbReference type="Gene3D" id="3.40.50.261">
    <property type="entry name" value="Succinyl-CoA synthetase domains"/>
    <property type="match status" value="2"/>
</dbReference>
<dbReference type="Gene3D" id="3.30.1490.20">
    <property type="entry name" value="ATP-grasp fold, A domain"/>
    <property type="match status" value="1"/>
</dbReference>
<dbReference type="Pfam" id="PF19045">
    <property type="entry name" value="Ligase_CoA_2"/>
    <property type="match status" value="1"/>
</dbReference>
<dbReference type="Proteomes" id="UP000002949">
    <property type="component" value="Unassembled WGS sequence"/>
</dbReference>
<dbReference type="Pfam" id="PF13607">
    <property type="entry name" value="Succ_CoA_lig"/>
    <property type="match status" value="1"/>
</dbReference>
<dbReference type="InterPro" id="IPR051538">
    <property type="entry name" value="Acyl-CoA_Synth/Transferase"/>
</dbReference>
<keyword evidence="1" id="KW-0816">Tricarboxylic acid cycle</keyword>
<accession>G6Y6L0</accession>
<dbReference type="SUPFAM" id="SSF55729">
    <property type="entry name" value="Acyl-CoA N-acyltransferases (Nat)"/>
    <property type="match status" value="1"/>
</dbReference>
<dbReference type="Pfam" id="PF13380">
    <property type="entry name" value="CoA_binding_2"/>
    <property type="match status" value="1"/>
</dbReference>
<reference evidence="6 7" key="1">
    <citation type="journal article" date="2012" name="J. Bacteriol.">
        <title>Draft Genome Sequence of Plant Growth-Promoting Rhizobium Mesorhizobium amorphae, Isolated from Zinc-Lead Mine Tailings.</title>
        <authorList>
            <person name="Hao X."/>
            <person name="Lin Y."/>
            <person name="Johnstone L."/>
            <person name="Baltrus D.A."/>
            <person name="Miller S.J."/>
            <person name="Wei G."/>
            <person name="Rensing C."/>
        </authorList>
    </citation>
    <scope>NUCLEOTIDE SEQUENCE [LARGE SCALE GENOMIC DNA]</scope>
    <source>
        <strain evidence="6 7">CCNWGS0123</strain>
    </source>
</reference>
<gene>
    <name evidence="6" type="ORF">MEA186_07874</name>
</gene>
<dbReference type="eggNOG" id="COG1670">
    <property type="taxonomic scope" value="Bacteria"/>
</dbReference>
<keyword evidence="2" id="KW-0436">Ligase</keyword>
<dbReference type="Pfam" id="PF13549">
    <property type="entry name" value="ATP-grasp_5"/>
    <property type="match status" value="1"/>
</dbReference>
<dbReference type="Gene3D" id="3.40.630.30">
    <property type="match status" value="1"/>
</dbReference>
<dbReference type="eggNOG" id="COG1042">
    <property type="taxonomic scope" value="Bacteria"/>
</dbReference>
<dbReference type="OrthoDB" id="9807426at2"/>
<dbReference type="InterPro" id="IPR003781">
    <property type="entry name" value="CoA-bd"/>
</dbReference>
<dbReference type="AlphaFoldDB" id="G6Y6L0"/>
<dbReference type="Pfam" id="PF00583">
    <property type="entry name" value="Acetyltransf_1"/>
    <property type="match status" value="1"/>
</dbReference>
<dbReference type="Gene3D" id="3.30.470.20">
    <property type="entry name" value="ATP-grasp fold, B domain"/>
    <property type="match status" value="1"/>
</dbReference>
<dbReference type="InterPro" id="IPR036291">
    <property type="entry name" value="NAD(P)-bd_dom_sf"/>
</dbReference>
<dbReference type="InterPro" id="IPR016102">
    <property type="entry name" value="Succinyl-CoA_synth-like"/>
</dbReference>
<evidence type="ECO:0000256" key="3">
    <source>
        <dbReference type="ARBA" id="ARBA00022741"/>
    </source>
</evidence>
<evidence type="ECO:0000256" key="2">
    <source>
        <dbReference type="ARBA" id="ARBA00022598"/>
    </source>
</evidence>
<dbReference type="PROSITE" id="PS51186">
    <property type="entry name" value="GNAT"/>
    <property type="match status" value="1"/>
</dbReference>
<organism evidence="6 7">
    <name type="scientific">Mesorhizobium amorphae CCNWGS0123</name>
    <dbReference type="NCBI Taxonomy" id="1082933"/>
    <lineage>
        <taxon>Bacteria</taxon>
        <taxon>Pseudomonadati</taxon>
        <taxon>Pseudomonadota</taxon>
        <taxon>Alphaproteobacteria</taxon>
        <taxon>Hyphomicrobiales</taxon>
        <taxon>Phyllobacteriaceae</taxon>
        <taxon>Mesorhizobium</taxon>
    </lineage>
</organism>
<keyword evidence="4" id="KW-0067">ATP-binding</keyword>
<dbReference type="KEGG" id="mamo:A6B35_08395"/>
<evidence type="ECO:0000313" key="7">
    <source>
        <dbReference type="Proteomes" id="UP000002949"/>
    </source>
</evidence>
<dbReference type="InterPro" id="IPR013815">
    <property type="entry name" value="ATP_grasp_subdomain_1"/>
</dbReference>